<dbReference type="InterPro" id="IPR001387">
    <property type="entry name" value="Cro/C1-type_HTH"/>
</dbReference>
<keyword evidence="5" id="KW-1185">Reference proteome</keyword>
<protein>
    <submittedName>
        <fullName evidence="4">Helix-turn-helix transcriptional regulator</fullName>
    </submittedName>
</protein>
<dbReference type="CDD" id="cd00093">
    <property type="entry name" value="HTH_XRE"/>
    <property type="match status" value="1"/>
</dbReference>
<keyword evidence="2" id="KW-1133">Transmembrane helix</keyword>
<evidence type="ECO:0000313" key="5">
    <source>
        <dbReference type="Proteomes" id="UP001529421"/>
    </source>
</evidence>
<dbReference type="InterPro" id="IPR010982">
    <property type="entry name" value="Lambda_DNA-bd_dom_sf"/>
</dbReference>
<dbReference type="Gene3D" id="1.10.260.40">
    <property type="entry name" value="lambda repressor-like DNA-binding domains"/>
    <property type="match status" value="1"/>
</dbReference>
<reference evidence="5" key="1">
    <citation type="submission" date="2023-06" db="EMBL/GenBank/DDBJ databases">
        <title>Identification and characterization of horizontal gene transfer across gut microbiota members of farm animals based on homology search.</title>
        <authorList>
            <person name="Zeman M."/>
            <person name="Kubasova T."/>
            <person name="Jahodarova E."/>
            <person name="Nykrynova M."/>
            <person name="Rychlik I."/>
        </authorList>
    </citation>
    <scope>NUCLEOTIDE SEQUENCE [LARGE SCALE GENOMIC DNA]</scope>
    <source>
        <strain evidence="5">154_Feed</strain>
    </source>
</reference>
<feature type="transmembrane region" description="Helical" evidence="2">
    <location>
        <begin position="124"/>
        <end position="145"/>
    </location>
</feature>
<accession>A0ABT7V947</accession>
<dbReference type="RefSeq" id="WP_289545011.1">
    <property type="nucleotide sequence ID" value="NZ_JAUDDZ010000005.1"/>
</dbReference>
<gene>
    <name evidence="4" type="ORF">QUW28_05265</name>
</gene>
<evidence type="ECO:0000256" key="2">
    <source>
        <dbReference type="SAM" id="Phobius"/>
    </source>
</evidence>
<dbReference type="PANTHER" id="PTHR46558:SF4">
    <property type="entry name" value="DNA-BIDING PHAGE PROTEIN"/>
    <property type="match status" value="1"/>
</dbReference>
<feature type="transmembrane region" description="Helical" evidence="2">
    <location>
        <begin position="93"/>
        <end position="112"/>
    </location>
</feature>
<dbReference type="Proteomes" id="UP001529421">
    <property type="component" value="Unassembled WGS sequence"/>
</dbReference>
<evidence type="ECO:0000256" key="1">
    <source>
        <dbReference type="ARBA" id="ARBA00023125"/>
    </source>
</evidence>
<sequence length="221" mass="24518">MGTLAEEIGANIRIAREAAGLSQAALAQEIYVSRQTVNNWECGRTLPDVESLKMLSRRLETSVDALMGDDAQELLTSTADDRHTLAKLLAGSVFWYGAFFVVTLAVIVIQVWRIGLDASVDRSLYDGLALWGVCLNALQLGLCFARASQQRKIRRFLDDQRLHDAVEVAAYLEGRHEGSRLPDDVLYRVVLPNWEACRLIGSVALVLMVALCVCVYVFFGR</sequence>
<keyword evidence="1" id="KW-0238">DNA-binding</keyword>
<name>A0ABT7V947_9ACTN</name>
<keyword evidence="2" id="KW-0812">Transmembrane</keyword>
<evidence type="ECO:0000313" key="4">
    <source>
        <dbReference type="EMBL" id="MDM8274909.1"/>
    </source>
</evidence>
<dbReference type="SUPFAM" id="SSF47413">
    <property type="entry name" value="lambda repressor-like DNA-binding domains"/>
    <property type="match status" value="1"/>
</dbReference>
<dbReference type="SMART" id="SM00530">
    <property type="entry name" value="HTH_XRE"/>
    <property type="match status" value="1"/>
</dbReference>
<feature type="transmembrane region" description="Helical" evidence="2">
    <location>
        <begin position="196"/>
        <end position="219"/>
    </location>
</feature>
<organism evidence="4 5">
    <name type="scientific">Enorma phocaeensis</name>
    <dbReference type="NCBI Taxonomy" id="1871019"/>
    <lineage>
        <taxon>Bacteria</taxon>
        <taxon>Bacillati</taxon>
        <taxon>Actinomycetota</taxon>
        <taxon>Coriobacteriia</taxon>
        <taxon>Coriobacteriales</taxon>
        <taxon>Coriobacteriaceae</taxon>
        <taxon>Enorma</taxon>
    </lineage>
</organism>
<evidence type="ECO:0000259" key="3">
    <source>
        <dbReference type="PROSITE" id="PS50943"/>
    </source>
</evidence>
<feature type="domain" description="HTH cro/C1-type" evidence="3">
    <location>
        <begin position="12"/>
        <end position="66"/>
    </location>
</feature>
<dbReference type="EMBL" id="JAUDDZ010000005">
    <property type="protein sequence ID" value="MDM8274909.1"/>
    <property type="molecule type" value="Genomic_DNA"/>
</dbReference>
<dbReference type="Pfam" id="PF01381">
    <property type="entry name" value="HTH_3"/>
    <property type="match status" value="1"/>
</dbReference>
<dbReference type="PANTHER" id="PTHR46558">
    <property type="entry name" value="TRACRIPTIONAL REGULATORY PROTEIN-RELATED-RELATED"/>
    <property type="match status" value="1"/>
</dbReference>
<dbReference type="PROSITE" id="PS50943">
    <property type="entry name" value="HTH_CROC1"/>
    <property type="match status" value="1"/>
</dbReference>
<keyword evidence="2" id="KW-0472">Membrane</keyword>
<comment type="caution">
    <text evidence="4">The sequence shown here is derived from an EMBL/GenBank/DDBJ whole genome shotgun (WGS) entry which is preliminary data.</text>
</comment>
<proteinExistence type="predicted"/>